<evidence type="ECO:0000256" key="2">
    <source>
        <dbReference type="ARBA" id="ARBA00022723"/>
    </source>
</evidence>
<dbReference type="PRINTS" id="PR00452">
    <property type="entry name" value="SH3DOMAIN"/>
</dbReference>
<evidence type="ECO:0000256" key="8">
    <source>
        <dbReference type="SAM" id="MobiDB-lite"/>
    </source>
</evidence>
<dbReference type="PROSITE" id="PS51216">
    <property type="entry name" value="NEBULIN"/>
    <property type="match status" value="1"/>
</dbReference>
<evidence type="ECO:0000256" key="3">
    <source>
        <dbReference type="ARBA" id="ARBA00022737"/>
    </source>
</evidence>
<reference evidence="11" key="1">
    <citation type="submission" date="2020-04" db="EMBL/GenBank/DDBJ databases">
        <authorList>
            <person name="Neveu A P."/>
        </authorList>
    </citation>
    <scope>NUCLEOTIDE SEQUENCE</scope>
    <source>
        <tissue evidence="11">Whole embryo</tissue>
    </source>
</reference>
<feature type="compositionally biased region" description="Pro residues" evidence="8">
    <location>
        <begin position="175"/>
        <end position="193"/>
    </location>
</feature>
<keyword evidence="2 6" id="KW-0479">Metal-binding</keyword>
<dbReference type="PANTHER" id="PTHR46218">
    <property type="entry name" value="LASP"/>
    <property type="match status" value="1"/>
</dbReference>
<dbReference type="PROSITE" id="PS50002">
    <property type="entry name" value="SH3"/>
    <property type="match status" value="1"/>
</dbReference>
<dbReference type="AlphaFoldDB" id="A0A6F9DKG4"/>
<dbReference type="SMART" id="SM00326">
    <property type="entry name" value="SH3"/>
    <property type="match status" value="1"/>
</dbReference>
<gene>
    <name evidence="11" type="primary">Lasp1</name>
</gene>
<dbReference type="EMBL" id="LR787533">
    <property type="protein sequence ID" value="CAB3263395.1"/>
    <property type="molecule type" value="mRNA"/>
</dbReference>
<accession>A0A6F9DKG4</accession>
<dbReference type="CDD" id="cd11789">
    <property type="entry name" value="SH3_Nebulin_family_C"/>
    <property type="match status" value="1"/>
</dbReference>
<dbReference type="SMART" id="SM00227">
    <property type="entry name" value="NEBU"/>
    <property type="match status" value="2"/>
</dbReference>
<dbReference type="Gene3D" id="2.30.30.40">
    <property type="entry name" value="SH3 Domains"/>
    <property type="match status" value="1"/>
</dbReference>
<protein>
    <submittedName>
        <fullName evidence="11">Lasp LIM and SH3 protein</fullName>
    </submittedName>
</protein>
<evidence type="ECO:0000313" key="11">
    <source>
        <dbReference type="EMBL" id="CAB3263395.1"/>
    </source>
</evidence>
<keyword evidence="5 6" id="KW-0440">LIM domain</keyword>
<dbReference type="PROSITE" id="PS50023">
    <property type="entry name" value="LIM_DOMAIN_2"/>
    <property type="match status" value="1"/>
</dbReference>
<dbReference type="Pfam" id="PF00412">
    <property type="entry name" value="LIM"/>
    <property type="match status" value="1"/>
</dbReference>
<evidence type="ECO:0000256" key="6">
    <source>
        <dbReference type="PROSITE-ProRule" id="PRU00125"/>
    </source>
</evidence>
<feature type="compositionally biased region" description="Pro residues" evidence="8">
    <location>
        <begin position="153"/>
        <end position="166"/>
    </location>
</feature>
<dbReference type="PANTHER" id="PTHR46218:SF4">
    <property type="entry name" value="LIM AND SH3 DOMAIN PROTEIN LASP"/>
    <property type="match status" value="1"/>
</dbReference>
<organism evidence="11">
    <name type="scientific">Phallusia mammillata</name>
    <dbReference type="NCBI Taxonomy" id="59560"/>
    <lineage>
        <taxon>Eukaryota</taxon>
        <taxon>Metazoa</taxon>
        <taxon>Chordata</taxon>
        <taxon>Tunicata</taxon>
        <taxon>Ascidiacea</taxon>
        <taxon>Phlebobranchia</taxon>
        <taxon>Ascidiidae</taxon>
        <taxon>Phallusia</taxon>
    </lineage>
</organism>
<dbReference type="GO" id="GO:0005737">
    <property type="term" value="C:cytoplasm"/>
    <property type="evidence" value="ECO:0007669"/>
    <property type="project" value="UniProtKB-ARBA"/>
</dbReference>
<keyword evidence="3" id="KW-0677">Repeat</keyword>
<feature type="region of interest" description="Disordered" evidence="8">
    <location>
        <begin position="143"/>
        <end position="197"/>
    </location>
</feature>
<feature type="compositionally biased region" description="Low complexity" evidence="8">
    <location>
        <begin position="143"/>
        <end position="152"/>
    </location>
</feature>
<dbReference type="Pfam" id="PF00018">
    <property type="entry name" value="SH3_1"/>
    <property type="match status" value="1"/>
</dbReference>
<dbReference type="InterPro" id="IPR001452">
    <property type="entry name" value="SH3_domain"/>
</dbReference>
<dbReference type="GO" id="GO:0005925">
    <property type="term" value="C:focal adhesion"/>
    <property type="evidence" value="ECO:0007669"/>
    <property type="project" value="TreeGrafter"/>
</dbReference>
<dbReference type="Gene3D" id="2.10.110.10">
    <property type="entry name" value="Cysteine Rich Protein"/>
    <property type="match status" value="1"/>
</dbReference>
<proteinExistence type="evidence at transcript level"/>
<dbReference type="GO" id="GO:0046872">
    <property type="term" value="F:metal ion binding"/>
    <property type="evidence" value="ECO:0007669"/>
    <property type="project" value="UniProtKB-KW"/>
</dbReference>
<dbReference type="PROSITE" id="PS00478">
    <property type="entry name" value="LIM_DOMAIN_1"/>
    <property type="match status" value="1"/>
</dbReference>
<evidence type="ECO:0000256" key="7">
    <source>
        <dbReference type="PROSITE-ProRule" id="PRU00192"/>
    </source>
</evidence>
<keyword evidence="1 7" id="KW-0728">SH3 domain</keyword>
<dbReference type="GO" id="GO:0051015">
    <property type="term" value="F:actin filament binding"/>
    <property type="evidence" value="ECO:0007669"/>
    <property type="project" value="TreeGrafter"/>
</dbReference>
<evidence type="ECO:0000259" key="10">
    <source>
        <dbReference type="PROSITE" id="PS50023"/>
    </source>
</evidence>
<dbReference type="SMART" id="SM00132">
    <property type="entry name" value="LIM"/>
    <property type="match status" value="1"/>
</dbReference>
<evidence type="ECO:0000256" key="4">
    <source>
        <dbReference type="ARBA" id="ARBA00022833"/>
    </source>
</evidence>
<dbReference type="SUPFAM" id="SSF57716">
    <property type="entry name" value="Glucocorticoid receptor-like (DNA-binding domain)"/>
    <property type="match status" value="1"/>
</dbReference>
<dbReference type="InterPro" id="IPR001781">
    <property type="entry name" value="Znf_LIM"/>
</dbReference>
<evidence type="ECO:0000256" key="5">
    <source>
        <dbReference type="ARBA" id="ARBA00023038"/>
    </source>
</evidence>
<name>A0A6F9DKG4_9ASCI</name>
<evidence type="ECO:0000256" key="1">
    <source>
        <dbReference type="ARBA" id="ARBA00022443"/>
    </source>
</evidence>
<feature type="domain" description="SH3" evidence="9">
    <location>
        <begin position="196"/>
        <end position="255"/>
    </location>
</feature>
<dbReference type="InterPro" id="IPR036028">
    <property type="entry name" value="SH3-like_dom_sf"/>
</dbReference>
<feature type="domain" description="LIM zinc-binding" evidence="10">
    <location>
        <begin position="3"/>
        <end position="63"/>
    </location>
</feature>
<sequence length="255" mass="28794">MNPPCAKCKKIVYPVEKLVCLDKTWHKACFRCQACELKLTVKTYKGYNKLPYCVVHYPTTKYTQVADTPEAKRLAQQQKNQSEAVYRKDKEKALSGFTPVADSVSVRQAANAYKLSSTVGYQTAPHEVGHEGRPLPENIVNRQQPQTQQQVHQPPPQSYQPPPQTHQPPAQTYQPPTPTYQPPPQPQAPPPQQQQPSKPVYRALFEYTAADDDEISFSEGDKIGDVNIIDEGWMEGRNIRTGQFGMLPSNYVERA</sequence>
<dbReference type="InterPro" id="IPR051759">
    <property type="entry name" value="LIM-SH3_domain_protein"/>
</dbReference>
<keyword evidence="4 6" id="KW-0862">Zinc</keyword>
<evidence type="ECO:0000259" key="9">
    <source>
        <dbReference type="PROSITE" id="PS50002"/>
    </source>
</evidence>
<dbReference type="SUPFAM" id="SSF50044">
    <property type="entry name" value="SH3-domain"/>
    <property type="match status" value="1"/>
</dbReference>
<dbReference type="InterPro" id="IPR000900">
    <property type="entry name" value="Nebulin_repeat"/>
</dbReference>